<proteinExistence type="predicted"/>
<keyword evidence="2" id="KW-0472">Membrane</keyword>
<gene>
    <name evidence="3" type="ORF">V7S43_017145</name>
</gene>
<feature type="transmembrane region" description="Helical" evidence="2">
    <location>
        <begin position="216"/>
        <end position="236"/>
    </location>
</feature>
<feature type="region of interest" description="Disordered" evidence="1">
    <location>
        <begin position="374"/>
        <end position="414"/>
    </location>
</feature>
<sequence length="579" mass="64938">MEQSQQSVGACRRWLGRLQDVWESTQVSHRGAYTSRRARALERYCHTASRTRVLTVCVLTPVPVLGFVVAIELLPLSPPSDGWRGNSAWVLRYVFVFVLLTLSCLQQASGFLTSLNITIGQALAITWICVSCYFIVLLAIMAAWVFPVPFVFELTGGVFSIIFVVCIVVVFGGQTLANTPQLSTQMRVLYKVSTLEGAMCFIYPALSAAFRALDGGWQLAFFVVLYGIKVLMRVSAATAYCSTKDEDDRIKLRSRLPEFVVFTTDLFHLVYLMTCLQGPQISVWTAAILVVADILTSGFRVYRLLNRPSIVLILGPPERRRSSTRRSLSAVMPIPGPSISTVAEIPATYDSVSRVASRILTSASSLKLAQRSLSRSRVSHTSKSSRRSLSRSHPAIVLSQNGDHSENKRSEAFPSQDISDEFTRFQTLSMIEYFILVEYVSCTIPLMIGVYTAVLAHLPNAAYYPSLANITPLQLQETQINVAVYVVLQLLSMIIFGEVLRRRLQFPVMYQLAFVLETAAADIQAKFAMFIPYCFFFFLEHNGTYVAFARNHATEVVFYSYHIDVFKGVDFTFRFAWMH</sequence>
<feature type="compositionally biased region" description="Basic residues" evidence="1">
    <location>
        <begin position="377"/>
        <end position="390"/>
    </location>
</feature>
<name>A0ABD3EXZ9_9STRA</name>
<keyword evidence="2" id="KW-1133">Transmembrane helix</keyword>
<evidence type="ECO:0000313" key="3">
    <source>
        <dbReference type="EMBL" id="KAL3657940.1"/>
    </source>
</evidence>
<feature type="transmembrane region" description="Helical" evidence="2">
    <location>
        <begin position="256"/>
        <end position="274"/>
    </location>
</feature>
<feature type="transmembrane region" description="Helical" evidence="2">
    <location>
        <begin position="91"/>
        <end position="112"/>
    </location>
</feature>
<reference evidence="3 4" key="1">
    <citation type="submission" date="2024-09" db="EMBL/GenBank/DDBJ databases">
        <title>Genome sequencing and assembly of Phytophthora oleae, isolate VK10A, causative agent of rot of olive drupes.</title>
        <authorList>
            <person name="Conti Taguali S."/>
            <person name="Riolo M."/>
            <person name="La Spada F."/>
            <person name="Cacciola S.O."/>
            <person name="Dionisio G."/>
        </authorList>
    </citation>
    <scope>NUCLEOTIDE SEQUENCE [LARGE SCALE GENOMIC DNA]</scope>
    <source>
        <strain evidence="3 4">VK10A</strain>
    </source>
</reference>
<dbReference type="Proteomes" id="UP001632037">
    <property type="component" value="Unassembled WGS sequence"/>
</dbReference>
<feature type="transmembrane region" description="Helical" evidence="2">
    <location>
        <begin position="188"/>
        <end position="210"/>
    </location>
</feature>
<evidence type="ECO:0000256" key="1">
    <source>
        <dbReference type="SAM" id="MobiDB-lite"/>
    </source>
</evidence>
<evidence type="ECO:0008006" key="5">
    <source>
        <dbReference type="Google" id="ProtNLM"/>
    </source>
</evidence>
<keyword evidence="2" id="KW-0812">Transmembrane</keyword>
<accession>A0ABD3EXZ9</accession>
<evidence type="ECO:0000256" key="2">
    <source>
        <dbReference type="SAM" id="Phobius"/>
    </source>
</evidence>
<feature type="transmembrane region" description="Helical" evidence="2">
    <location>
        <begin position="433"/>
        <end position="458"/>
    </location>
</feature>
<evidence type="ECO:0000313" key="4">
    <source>
        <dbReference type="Proteomes" id="UP001632037"/>
    </source>
</evidence>
<organism evidence="3 4">
    <name type="scientific">Phytophthora oleae</name>
    <dbReference type="NCBI Taxonomy" id="2107226"/>
    <lineage>
        <taxon>Eukaryota</taxon>
        <taxon>Sar</taxon>
        <taxon>Stramenopiles</taxon>
        <taxon>Oomycota</taxon>
        <taxon>Peronosporomycetes</taxon>
        <taxon>Peronosporales</taxon>
        <taxon>Peronosporaceae</taxon>
        <taxon>Phytophthora</taxon>
    </lineage>
</organism>
<feature type="transmembrane region" description="Helical" evidence="2">
    <location>
        <begin position="280"/>
        <end position="302"/>
    </location>
</feature>
<feature type="transmembrane region" description="Helical" evidence="2">
    <location>
        <begin position="158"/>
        <end position="176"/>
    </location>
</feature>
<dbReference type="AlphaFoldDB" id="A0ABD3EXZ9"/>
<feature type="transmembrane region" description="Helical" evidence="2">
    <location>
        <begin position="124"/>
        <end position="146"/>
    </location>
</feature>
<feature type="transmembrane region" description="Helical" evidence="2">
    <location>
        <begin position="478"/>
        <end position="500"/>
    </location>
</feature>
<feature type="transmembrane region" description="Helical" evidence="2">
    <location>
        <begin position="53"/>
        <end position="71"/>
    </location>
</feature>
<comment type="caution">
    <text evidence="3">The sequence shown here is derived from an EMBL/GenBank/DDBJ whole genome shotgun (WGS) entry which is preliminary data.</text>
</comment>
<dbReference type="EMBL" id="JBIMZQ010000059">
    <property type="protein sequence ID" value="KAL3657940.1"/>
    <property type="molecule type" value="Genomic_DNA"/>
</dbReference>
<keyword evidence="4" id="KW-1185">Reference proteome</keyword>
<protein>
    <recommendedName>
        <fullName evidence="5">Transmembrane protein</fullName>
    </recommendedName>
</protein>